<gene>
    <name evidence="1" type="ORF">CF165_11270</name>
</gene>
<organism evidence="1 2">
    <name type="scientific">Amycolatopsis vastitatis</name>
    <dbReference type="NCBI Taxonomy" id="1905142"/>
    <lineage>
        <taxon>Bacteria</taxon>
        <taxon>Bacillati</taxon>
        <taxon>Actinomycetota</taxon>
        <taxon>Actinomycetes</taxon>
        <taxon>Pseudonocardiales</taxon>
        <taxon>Pseudonocardiaceae</taxon>
        <taxon>Amycolatopsis</taxon>
    </lineage>
</organism>
<dbReference type="EMBL" id="NMUL01000009">
    <property type="protein sequence ID" value="OXM68664.1"/>
    <property type="molecule type" value="Genomic_DNA"/>
</dbReference>
<protein>
    <submittedName>
        <fullName evidence="1">Uncharacterized protein</fullName>
    </submittedName>
</protein>
<accession>A0A229TCN1</accession>
<reference evidence="2" key="1">
    <citation type="submission" date="2017-07" db="EMBL/GenBank/DDBJ databases">
        <title>Comparative genome mining reveals phylogenetic distribution patterns of secondary metabolites in Amycolatopsis.</title>
        <authorList>
            <person name="Adamek M."/>
            <person name="Alanjary M."/>
            <person name="Sales-Ortells H."/>
            <person name="Goodfellow M."/>
            <person name="Bull A.T."/>
            <person name="Kalinowski J."/>
            <person name="Ziemert N."/>
        </authorList>
    </citation>
    <scope>NUCLEOTIDE SEQUENCE [LARGE SCALE GENOMIC DNA]</scope>
    <source>
        <strain evidence="2">H5</strain>
    </source>
</reference>
<dbReference type="RefSeq" id="WP_093947424.1">
    <property type="nucleotide sequence ID" value="NZ_NMUL01000009.1"/>
</dbReference>
<dbReference type="OrthoDB" id="5171766at2"/>
<name>A0A229TCN1_9PSEU</name>
<proteinExistence type="predicted"/>
<keyword evidence="2" id="KW-1185">Reference proteome</keyword>
<dbReference type="SUPFAM" id="SSF52540">
    <property type="entry name" value="P-loop containing nucleoside triphosphate hydrolases"/>
    <property type="match status" value="1"/>
</dbReference>
<dbReference type="Proteomes" id="UP000215199">
    <property type="component" value="Unassembled WGS sequence"/>
</dbReference>
<sequence>MIGRRRFTRVECPICLHRLDWTRTRVVVLDDAGDAAPFLPRPGESAEARRMRLTAAYRVCTGDGTTHYLPYDYGEYDDRIVVGVIGASAAGKSHLLAAMIGRLLAGSAQLKRLGLRIDPLDLRVHNQYMRDVVQPFMAGRELRPTRREQIEFTDAFRVTNDLTGRRCALTFFDVAGEVLEDVDPGVSFIGAVNALLFVIDPEAVPRLVRPDAAATRDNAFDVSLGKLQRIRNPRHRPFLPMPSASVVVKADRLRFRSELVRRWLDHDGDEEFDLSTLEAESRDVYAYLSARGAAGWLAPAEQCLDSTLHFASATGTQAEDGHFPPLTFRQRRVLKPLLALLAMKGVAGPAEAGVDGGRDD</sequence>
<evidence type="ECO:0000313" key="1">
    <source>
        <dbReference type="EMBL" id="OXM68664.1"/>
    </source>
</evidence>
<dbReference type="AlphaFoldDB" id="A0A229TCN1"/>
<evidence type="ECO:0000313" key="2">
    <source>
        <dbReference type="Proteomes" id="UP000215199"/>
    </source>
</evidence>
<dbReference type="InterPro" id="IPR027417">
    <property type="entry name" value="P-loop_NTPase"/>
</dbReference>
<comment type="caution">
    <text evidence="1">The sequence shown here is derived from an EMBL/GenBank/DDBJ whole genome shotgun (WGS) entry which is preliminary data.</text>
</comment>